<dbReference type="Pfam" id="PF02515">
    <property type="entry name" value="CoA_transf_3"/>
    <property type="match status" value="1"/>
</dbReference>
<dbReference type="GO" id="GO:0003824">
    <property type="term" value="F:catalytic activity"/>
    <property type="evidence" value="ECO:0007669"/>
    <property type="project" value="InterPro"/>
</dbReference>
<dbReference type="AlphaFoldDB" id="F0XNL6"/>
<reference evidence="2 3" key="1">
    <citation type="journal article" date="2011" name="Proc. Natl. Acad. Sci. U.S.A.">
        <title>Genome and transcriptome analyses of the mountain pine beetle-fungal symbiont Grosmannia clavigera, a lodgepole pine pathogen.</title>
        <authorList>
            <person name="DiGuistini S."/>
            <person name="Wang Y."/>
            <person name="Liao N.Y."/>
            <person name="Taylor G."/>
            <person name="Tanguay P."/>
            <person name="Feau N."/>
            <person name="Henrissat B."/>
            <person name="Chan S.K."/>
            <person name="Hesse-Orce U."/>
            <person name="Alamouti S.M."/>
            <person name="Tsui C.K.M."/>
            <person name="Docking R.T."/>
            <person name="Levasseur A."/>
            <person name="Haridas S."/>
            <person name="Robertson G."/>
            <person name="Birol I."/>
            <person name="Holt R.A."/>
            <person name="Marra M.A."/>
            <person name="Hamelin R.C."/>
            <person name="Hirst M."/>
            <person name="Jones S.J.M."/>
            <person name="Bohlmann J."/>
            <person name="Breuil C."/>
        </authorList>
    </citation>
    <scope>NUCLEOTIDE SEQUENCE [LARGE SCALE GENOMIC DNA]</scope>
    <source>
        <strain evidence="3">kw1407 / UAMH 11150</strain>
    </source>
</reference>
<organism evidence="3">
    <name type="scientific">Grosmannia clavigera (strain kw1407 / UAMH 11150)</name>
    <name type="common">Blue stain fungus</name>
    <name type="synonym">Graphiocladiella clavigera</name>
    <dbReference type="NCBI Taxonomy" id="655863"/>
    <lineage>
        <taxon>Eukaryota</taxon>
        <taxon>Fungi</taxon>
        <taxon>Dikarya</taxon>
        <taxon>Ascomycota</taxon>
        <taxon>Pezizomycotina</taxon>
        <taxon>Sordariomycetes</taxon>
        <taxon>Sordariomycetidae</taxon>
        <taxon>Ophiostomatales</taxon>
        <taxon>Ophiostomataceae</taxon>
        <taxon>Leptographium</taxon>
    </lineage>
</organism>
<evidence type="ECO:0000313" key="3">
    <source>
        <dbReference type="Proteomes" id="UP000007796"/>
    </source>
</evidence>
<accession>F0XNL6</accession>
<dbReference type="HOGENOM" id="CLU_021588_1_1_1"/>
<dbReference type="InParanoid" id="F0XNL6"/>
<dbReference type="STRING" id="655863.F0XNL6"/>
<dbReference type="PANTHER" id="PTHR48229">
    <property type="entry name" value="CAIB/BAIF FAMILY ENZYME (AFU_ORTHOLOGUE AFUA_1G05360)-RELATED"/>
    <property type="match status" value="1"/>
</dbReference>
<comment type="similarity">
    <text evidence="1">Belongs to the CoA-transferase III family.</text>
</comment>
<name>F0XNL6_GROCL</name>
<dbReference type="InterPro" id="IPR023606">
    <property type="entry name" value="CoA-Trfase_III_dom_1_sf"/>
</dbReference>
<dbReference type="GeneID" id="25980961"/>
<keyword evidence="3" id="KW-1185">Reference proteome</keyword>
<proteinExistence type="inferred from homology"/>
<dbReference type="InterPro" id="IPR003673">
    <property type="entry name" value="CoA-Trfase_fam_III"/>
</dbReference>
<dbReference type="RefSeq" id="XP_014169899.1">
    <property type="nucleotide sequence ID" value="XM_014314424.1"/>
</dbReference>
<dbReference type="EMBL" id="GL629801">
    <property type="protein sequence ID" value="EFX00417.1"/>
    <property type="molecule type" value="Genomic_DNA"/>
</dbReference>
<dbReference type="InterPro" id="IPR052985">
    <property type="entry name" value="CoA-trans_III_biosynth/detox"/>
</dbReference>
<dbReference type="SUPFAM" id="SSF89796">
    <property type="entry name" value="CoA-transferase family III (CaiB/BaiF)"/>
    <property type="match status" value="1"/>
</dbReference>
<dbReference type="eggNOG" id="KOG3957">
    <property type="taxonomic scope" value="Eukaryota"/>
</dbReference>
<evidence type="ECO:0000313" key="2">
    <source>
        <dbReference type="EMBL" id="EFX00417.1"/>
    </source>
</evidence>
<dbReference type="Gene3D" id="3.40.50.10540">
    <property type="entry name" value="Crotonobetainyl-coa:carnitine coa-transferase, domain 1"/>
    <property type="match status" value="1"/>
</dbReference>
<sequence>MNADKSLAMVGLPKTDSDLTAKGEDSIVQAYISTMRKLDSDWLDAEANEYWRQAGSICYTEAEFRASEQGRATADDGLYLLQQFDKDTLPPVPYSLVQTDEQARTARPLHGLKLLDISRVIAAPTIAKLAALFGATVIRVSCASQPDMGPLLVDGNLGKRDVSLDLKSDDGRETLRRLVADADIVLDGYRPGALERLGFGVAYLHTLARRRGRGIVVVRENCYGWHGPWAHRAGWQQISDCVTGVAWAMGRFLDLDEPVVPPLPNSDYQTGLAGLIGIMAAVDRRATEGGSYTVDVSLNQYNQFLLQLGAHTPAVQRHLRALHPQFGPRHFDDMTRLTGKVLRSMYGSVPQLFKPEYFSHIVSNLSGDDGTPETLTYVLSAATYDATRLGYDVGSCFLGAYAPEWP</sequence>
<evidence type="ECO:0000256" key="1">
    <source>
        <dbReference type="ARBA" id="ARBA00008383"/>
    </source>
</evidence>
<protein>
    <submittedName>
        <fullName evidence="2">Caib baif family enzyme</fullName>
    </submittedName>
</protein>
<dbReference type="Proteomes" id="UP000007796">
    <property type="component" value="Unassembled WGS sequence"/>
</dbReference>
<dbReference type="PANTHER" id="PTHR48229:SF1">
    <property type="entry name" value="ALPHA METHYLACYL-COA RACEMASE-RELATED"/>
    <property type="match status" value="1"/>
</dbReference>
<gene>
    <name evidence="2" type="ORF">CMQ_7419</name>
</gene>
<dbReference type="OrthoDB" id="2308815at2759"/>